<dbReference type="Proteomes" id="UP000237749">
    <property type="component" value="Unassembled WGS sequence"/>
</dbReference>
<evidence type="ECO:0000313" key="6">
    <source>
        <dbReference type="Proteomes" id="UP000237749"/>
    </source>
</evidence>
<reference evidence="5 6" key="1">
    <citation type="submission" date="2018-02" db="EMBL/GenBank/DDBJ databases">
        <title>Genomic Encyclopedia of Archaeal and Bacterial Type Strains, Phase II (KMG-II): from individual species to whole genera.</title>
        <authorList>
            <person name="Goeker M."/>
        </authorList>
    </citation>
    <scope>NUCLEOTIDE SEQUENCE [LARGE SCALE GENOMIC DNA]</scope>
    <source>
        <strain evidence="5 6">DSM 3808</strain>
    </source>
</reference>
<dbReference type="EMBL" id="PTJA01000006">
    <property type="protein sequence ID" value="PPK80453.1"/>
    <property type="molecule type" value="Genomic_DNA"/>
</dbReference>
<dbReference type="InterPro" id="IPR009057">
    <property type="entry name" value="Homeodomain-like_sf"/>
</dbReference>
<dbReference type="GO" id="GO:0043565">
    <property type="term" value="F:sequence-specific DNA binding"/>
    <property type="evidence" value="ECO:0007669"/>
    <property type="project" value="InterPro"/>
</dbReference>
<dbReference type="RefSeq" id="WP_104437156.1">
    <property type="nucleotide sequence ID" value="NZ_PTJA01000006.1"/>
</dbReference>
<evidence type="ECO:0000256" key="3">
    <source>
        <dbReference type="ARBA" id="ARBA00023163"/>
    </source>
</evidence>
<dbReference type="Pfam" id="PF14526">
    <property type="entry name" value="Cass2"/>
    <property type="match status" value="1"/>
</dbReference>
<evidence type="ECO:0000313" key="5">
    <source>
        <dbReference type="EMBL" id="PPK80453.1"/>
    </source>
</evidence>
<dbReference type="OrthoDB" id="2569619at2"/>
<keyword evidence="3" id="KW-0804">Transcription</keyword>
<dbReference type="InterPro" id="IPR050959">
    <property type="entry name" value="MarA-like"/>
</dbReference>
<dbReference type="AlphaFoldDB" id="A0A2S6HS27"/>
<dbReference type="Gene3D" id="3.20.80.10">
    <property type="entry name" value="Regulatory factor, effector binding domain"/>
    <property type="match status" value="1"/>
</dbReference>
<protein>
    <submittedName>
        <fullName evidence="5">AraC family transcriptional regulator</fullName>
    </submittedName>
</protein>
<dbReference type="InterPro" id="IPR018062">
    <property type="entry name" value="HTH_AraC-typ_CS"/>
</dbReference>
<dbReference type="SMART" id="SM00342">
    <property type="entry name" value="HTH_ARAC"/>
    <property type="match status" value="1"/>
</dbReference>
<dbReference type="InterPro" id="IPR010499">
    <property type="entry name" value="AraC_E-bd"/>
</dbReference>
<name>A0A2S6HS27_9FIRM</name>
<keyword evidence="1" id="KW-0805">Transcription regulation</keyword>
<dbReference type="SUPFAM" id="SSF55136">
    <property type="entry name" value="Probable bacterial effector-binding domain"/>
    <property type="match status" value="1"/>
</dbReference>
<dbReference type="PANTHER" id="PTHR47504">
    <property type="entry name" value="RIGHT ORIGIN-BINDING PROTEIN"/>
    <property type="match status" value="1"/>
</dbReference>
<comment type="caution">
    <text evidence="5">The sequence shown here is derived from an EMBL/GenBank/DDBJ whole genome shotgun (WGS) entry which is preliminary data.</text>
</comment>
<dbReference type="Pfam" id="PF12833">
    <property type="entry name" value="HTH_18"/>
    <property type="match status" value="1"/>
</dbReference>
<proteinExistence type="predicted"/>
<evidence type="ECO:0000259" key="4">
    <source>
        <dbReference type="PROSITE" id="PS01124"/>
    </source>
</evidence>
<dbReference type="InterPro" id="IPR029441">
    <property type="entry name" value="Cass2"/>
</dbReference>
<dbReference type="InterPro" id="IPR011256">
    <property type="entry name" value="Reg_factor_effector_dom_sf"/>
</dbReference>
<keyword evidence="6" id="KW-1185">Reference proteome</keyword>
<keyword evidence="2" id="KW-0238">DNA-binding</keyword>
<evidence type="ECO:0000256" key="2">
    <source>
        <dbReference type="ARBA" id="ARBA00023125"/>
    </source>
</evidence>
<dbReference type="PROSITE" id="PS00041">
    <property type="entry name" value="HTH_ARAC_FAMILY_1"/>
    <property type="match status" value="1"/>
</dbReference>
<dbReference type="PROSITE" id="PS01124">
    <property type="entry name" value="HTH_ARAC_FAMILY_2"/>
    <property type="match status" value="1"/>
</dbReference>
<evidence type="ECO:0000256" key="1">
    <source>
        <dbReference type="ARBA" id="ARBA00023015"/>
    </source>
</evidence>
<dbReference type="SMART" id="SM00871">
    <property type="entry name" value="AraC_E_bind"/>
    <property type="match status" value="1"/>
</dbReference>
<dbReference type="GO" id="GO:0003700">
    <property type="term" value="F:DNA-binding transcription factor activity"/>
    <property type="evidence" value="ECO:0007669"/>
    <property type="project" value="InterPro"/>
</dbReference>
<accession>A0A2S6HS27</accession>
<feature type="domain" description="HTH araC/xylS-type" evidence="4">
    <location>
        <begin position="8"/>
        <end position="105"/>
    </location>
</feature>
<dbReference type="SUPFAM" id="SSF46689">
    <property type="entry name" value="Homeodomain-like"/>
    <property type="match status" value="2"/>
</dbReference>
<dbReference type="InterPro" id="IPR018060">
    <property type="entry name" value="HTH_AraC"/>
</dbReference>
<sequence>MEYSKTIEQSIHFIERNIKEELTAEQISQQAGYSVFHFCRIFAVSQGIPLMEFVRKKRLLLSRADLLISKKIIEVALDYGFETASGYSKAFRKEFGYSPTTYISRMSGCDVKEIITNLGGIIMNPVIIRKPAFLVAGYGINTSIAENYTKDIAAYWDTYDGENLESKMYQQLNPPNHGEVGICVPNSENGSAVYLLGVIVDDFEKVTPDMMTITVPEAEYAVFTTPPVKEILAAQTEDHDPFSTAIKQTWKYIFNEWFPSSNYEFDETKMDFEFYDERCHETKDAVMEIYVPVIRKSI</sequence>
<dbReference type="Gene3D" id="1.10.10.60">
    <property type="entry name" value="Homeodomain-like"/>
    <property type="match status" value="2"/>
</dbReference>
<gene>
    <name evidence="5" type="ORF">BXY41_10643</name>
</gene>
<organism evidence="5 6">
    <name type="scientific">Lacrimispora xylanisolvens</name>
    <dbReference type="NCBI Taxonomy" id="384636"/>
    <lineage>
        <taxon>Bacteria</taxon>
        <taxon>Bacillati</taxon>
        <taxon>Bacillota</taxon>
        <taxon>Clostridia</taxon>
        <taxon>Lachnospirales</taxon>
        <taxon>Lachnospiraceae</taxon>
        <taxon>Lacrimispora</taxon>
    </lineage>
</organism>
<dbReference type="PANTHER" id="PTHR47504:SF5">
    <property type="entry name" value="RIGHT ORIGIN-BINDING PROTEIN"/>
    <property type="match status" value="1"/>
</dbReference>